<evidence type="ECO:0000313" key="4">
    <source>
        <dbReference type="Proteomes" id="UP001341245"/>
    </source>
</evidence>
<dbReference type="Gene3D" id="1.10.510.10">
    <property type="entry name" value="Transferase(Phosphotransferase) domain 1"/>
    <property type="match status" value="1"/>
</dbReference>
<dbReference type="PANTHER" id="PTHR44305">
    <property type="entry name" value="SI:DKEY-192D15.2-RELATED"/>
    <property type="match status" value="1"/>
</dbReference>
<dbReference type="PANTHER" id="PTHR44305:SF2">
    <property type="entry name" value="SI:DKEY-192D15.2"/>
    <property type="match status" value="1"/>
</dbReference>
<dbReference type="Proteomes" id="UP001341245">
    <property type="component" value="Unassembled WGS sequence"/>
</dbReference>
<feature type="region of interest" description="Disordered" evidence="1">
    <location>
        <begin position="406"/>
        <end position="436"/>
    </location>
</feature>
<feature type="region of interest" description="Disordered" evidence="1">
    <location>
        <begin position="520"/>
        <end position="555"/>
    </location>
</feature>
<dbReference type="SMART" id="SM00220">
    <property type="entry name" value="S_TKc"/>
    <property type="match status" value="1"/>
</dbReference>
<dbReference type="InterPro" id="IPR000719">
    <property type="entry name" value="Prot_kinase_dom"/>
</dbReference>
<keyword evidence="4" id="KW-1185">Reference proteome</keyword>
<accession>A0ABR0TMX0</accession>
<reference evidence="3 4" key="1">
    <citation type="submission" date="2023-11" db="EMBL/GenBank/DDBJ databases">
        <title>Draft genome sequence and annotation of the polyextremotolerant black yeast-like fungus Aureobasidium pullulans NRRL 62042.</title>
        <authorList>
            <person name="Dielentheis-Frenken M.R.E."/>
            <person name="Wibberg D."/>
            <person name="Blank L.M."/>
            <person name="Tiso T."/>
        </authorList>
    </citation>
    <scope>NUCLEOTIDE SEQUENCE [LARGE SCALE GENOMIC DNA]</scope>
    <source>
        <strain evidence="3 4">NRRL 62042</strain>
    </source>
</reference>
<sequence length="580" mass="65874">MGPPPLSSVQQAEILADDGGLQYIEALPAPPLGTTWIGGYRLGGGSYGEVSVWILIDNATNKPLRQCAIKDSFDRHSTTETGFYKDVYQQLVRKGLDFDVDPDNELGHAHSDRRFCKEAYLQGLMTEPSSKEEIFSVPLWGYSRKYPSLRGEDWNHWRLYMPLYDYGTLRNLMSAHRKRGKAIPEPFIWHTLHCLFSGAVQLQEQAQKRNESTPSDIIVVFDMKPDNILLAPPSRTSAFPIYPRPHVADLGGGCLTNTEDEYNRNCKLICQTTSGYVPPELYAHEVFEDHTTRNMGCHDWTNVWQIGRVAEAMMKLAPNFDNIHYRRGKKSEEMEPNILNWQGELPGQNYSMDLRRLLSRCLKFDPRRRPTSRGALKSITTSPAFLRHRHGMDTFGNDAWFEEQQRKYDEKKASAPPPLTTTPPTPGEAEAANKKRKRLVEAHSYLRAWEPAKRAKFIELEVLPEERFDLEYMYNEFWATEPLPMRDEVGALVYDVDYRVLPDGTPYLEGHTASVEIEGLELGTSETAVEGGGKDGEEDEGQEGGVPLNDNRGADFTDYLDYLPFIEGGDQEDSRHTAPS</sequence>
<evidence type="ECO:0000259" key="2">
    <source>
        <dbReference type="PROSITE" id="PS50011"/>
    </source>
</evidence>
<dbReference type="SUPFAM" id="SSF56112">
    <property type="entry name" value="Protein kinase-like (PK-like)"/>
    <property type="match status" value="1"/>
</dbReference>
<comment type="caution">
    <text evidence="3">The sequence shown here is derived from an EMBL/GenBank/DDBJ whole genome shotgun (WGS) entry which is preliminary data.</text>
</comment>
<organism evidence="3 4">
    <name type="scientific">Aureobasidium pullulans</name>
    <name type="common">Black yeast</name>
    <name type="synonym">Pullularia pullulans</name>
    <dbReference type="NCBI Taxonomy" id="5580"/>
    <lineage>
        <taxon>Eukaryota</taxon>
        <taxon>Fungi</taxon>
        <taxon>Dikarya</taxon>
        <taxon>Ascomycota</taxon>
        <taxon>Pezizomycotina</taxon>
        <taxon>Dothideomycetes</taxon>
        <taxon>Dothideomycetidae</taxon>
        <taxon>Dothideales</taxon>
        <taxon>Saccotheciaceae</taxon>
        <taxon>Aureobasidium</taxon>
    </lineage>
</organism>
<gene>
    <name evidence="3" type="ORF">QM012_007418</name>
</gene>
<protein>
    <recommendedName>
        <fullName evidence="2">Protein kinase domain-containing protein</fullName>
    </recommendedName>
</protein>
<dbReference type="InterPro" id="IPR011009">
    <property type="entry name" value="Kinase-like_dom_sf"/>
</dbReference>
<proteinExistence type="predicted"/>
<evidence type="ECO:0000256" key="1">
    <source>
        <dbReference type="SAM" id="MobiDB-lite"/>
    </source>
</evidence>
<dbReference type="EMBL" id="JASGXD010000005">
    <property type="protein sequence ID" value="KAK6005776.1"/>
    <property type="molecule type" value="Genomic_DNA"/>
</dbReference>
<dbReference type="Pfam" id="PF00069">
    <property type="entry name" value="Pkinase"/>
    <property type="match status" value="1"/>
</dbReference>
<dbReference type="InterPro" id="IPR053083">
    <property type="entry name" value="TF_kinase-domain_protein"/>
</dbReference>
<feature type="compositionally biased region" description="Pro residues" evidence="1">
    <location>
        <begin position="415"/>
        <end position="426"/>
    </location>
</feature>
<feature type="domain" description="Protein kinase" evidence="2">
    <location>
        <begin position="36"/>
        <end position="385"/>
    </location>
</feature>
<dbReference type="PROSITE" id="PS50011">
    <property type="entry name" value="PROTEIN_KINASE_DOM"/>
    <property type="match status" value="1"/>
</dbReference>
<name>A0ABR0TMX0_AURPU</name>
<evidence type="ECO:0000313" key="3">
    <source>
        <dbReference type="EMBL" id="KAK6005776.1"/>
    </source>
</evidence>